<gene>
    <name evidence="3" type="ORF">SAMN00768000_0042</name>
</gene>
<dbReference type="AlphaFoldDB" id="A0A1W1W5U1"/>
<dbReference type="SMART" id="SM01208">
    <property type="entry name" value="G5"/>
    <property type="match status" value="1"/>
</dbReference>
<dbReference type="InterPro" id="IPR011098">
    <property type="entry name" value="G5_dom"/>
</dbReference>
<dbReference type="EMBL" id="FWWY01000001">
    <property type="protein sequence ID" value="SMC01661.1"/>
    <property type="molecule type" value="Genomic_DNA"/>
</dbReference>
<dbReference type="InterPro" id="IPR010611">
    <property type="entry name" value="3D_dom"/>
</dbReference>
<keyword evidence="1" id="KW-0732">Signal</keyword>
<accession>A0A1W1W5U1</accession>
<evidence type="ECO:0000313" key="3">
    <source>
        <dbReference type="EMBL" id="SMC01661.1"/>
    </source>
</evidence>
<dbReference type="Gene3D" id="2.40.40.10">
    <property type="entry name" value="RlpA-like domain"/>
    <property type="match status" value="1"/>
</dbReference>
<dbReference type="Pfam" id="PF07501">
    <property type="entry name" value="G5"/>
    <property type="match status" value="1"/>
</dbReference>
<dbReference type="Pfam" id="PF06725">
    <property type="entry name" value="3D"/>
    <property type="match status" value="1"/>
</dbReference>
<dbReference type="OrthoDB" id="9798935at2"/>
<proteinExistence type="predicted"/>
<evidence type="ECO:0000313" key="4">
    <source>
        <dbReference type="Proteomes" id="UP000192660"/>
    </source>
</evidence>
<dbReference type="InterPro" id="IPR059180">
    <property type="entry name" value="3D_YorM"/>
</dbReference>
<feature type="domain" description="G5" evidence="2">
    <location>
        <begin position="54"/>
        <end position="111"/>
    </location>
</feature>
<dbReference type="STRING" id="28034.BFX07_08005"/>
<dbReference type="InterPro" id="IPR051933">
    <property type="entry name" value="Resuscitation_pf_RpfB"/>
</dbReference>
<evidence type="ECO:0000256" key="1">
    <source>
        <dbReference type="ARBA" id="ARBA00022729"/>
    </source>
</evidence>
<sequence length="229" mass="25060">MNKVRWTMALMGVVLAFALWGHSWHGHAKSHESPPANVLPQWPWVSGGFAQEKPHFGSVPFPTKTIADSNLPQGQRLVIQPGRMGTDFWVNGTNKVIFPPIPQIVALGTAPVHVITINGVKYSYDRVFTALTTAYNGQFSMNGPWGAVAAWDGLPLHQGDVAVDPQVIPLGTYLYIDGFGPARAVDTGSAIFGDHIDIFFPESAQKIAEYGIQFHKVYVLTSRPPNYHG</sequence>
<dbReference type="SUPFAM" id="SSF50685">
    <property type="entry name" value="Barwin-like endoglucanases"/>
    <property type="match status" value="1"/>
</dbReference>
<protein>
    <submittedName>
        <fullName evidence="3">3D (Asp-Asp-Asp) domain-containing protein</fullName>
    </submittedName>
</protein>
<evidence type="ECO:0000259" key="2">
    <source>
        <dbReference type="SMART" id="SM01208"/>
    </source>
</evidence>
<dbReference type="GO" id="GO:0019867">
    <property type="term" value="C:outer membrane"/>
    <property type="evidence" value="ECO:0007669"/>
    <property type="project" value="InterPro"/>
</dbReference>
<dbReference type="PANTHER" id="PTHR39160">
    <property type="entry name" value="CELL WALL-BINDING PROTEIN YOCH"/>
    <property type="match status" value="1"/>
</dbReference>
<dbReference type="GO" id="GO:0004553">
    <property type="term" value="F:hydrolase activity, hydrolyzing O-glycosyl compounds"/>
    <property type="evidence" value="ECO:0007669"/>
    <property type="project" value="InterPro"/>
</dbReference>
<organism evidence="3 4">
    <name type="scientific">Sulfobacillus thermosulfidooxidans (strain DSM 9293 / VKM B-1269 / AT-1)</name>
    <dbReference type="NCBI Taxonomy" id="929705"/>
    <lineage>
        <taxon>Bacteria</taxon>
        <taxon>Bacillati</taxon>
        <taxon>Bacillota</taxon>
        <taxon>Clostridia</taxon>
        <taxon>Eubacteriales</taxon>
        <taxon>Clostridiales Family XVII. Incertae Sedis</taxon>
        <taxon>Sulfobacillus</taxon>
    </lineage>
</organism>
<dbReference type="InterPro" id="IPR036908">
    <property type="entry name" value="RlpA-like_sf"/>
</dbReference>
<dbReference type="Proteomes" id="UP000192660">
    <property type="component" value="Unassembled WGS sequence"/>
</dbReference>
<keyword evidence="4" id="KW-1185">Reference proteome</keyword>
<reference evidence="4" key="1">
    <citation type="submission" date="2017-04" db="EMBL/GenBank/DDBJ databases">
        <authorList>
            <person name="Varghese N."/>
            <person name="Submissions S."/>
        </authorList>
    </citation>
    <scope>NUCLEOTIDE SEQUENCE [LARGE SCALE GENOMIC DNA]</scope>
    <source>
        <strain evidence="4">DSM 9293</strain>
    </source>
</reference>
<dbReference type="PANTHER" id="PTHR39160:SF4">
    <property type="entry name" value="RESUSCITATION-PROMOTING FACTOR RPFB"/>
    <property type="match status" value="1"/>
</dbReference>
<name>A0A1W1W5U1_SULTA</name>
<dbReference type="CDD" id="cd14667">
    <property type="entry name" value="3D_containing_proteins"/>
    <property type="match status" value="1"/>
</dbReference>
<dbReference type="GO" id="GO:0009254">
    <property type="term" value="P:peptidoglycan turnover"/>
    <property type="evidence" value="ECO:0007669"/>
    <property type="project" value="InterPro"/>
</dbReference>